<dbReference type="InterPro" id="IPR013097">
    <property type="entry name" value="Dabb"/>
</dbReference>
<organism evidence="4 5">
    <name type="scientific">Adhaeribacter swui</name>
    <dbReference type="NCBI Taxonomy" id="2086471"/>
    <lineage>
        <taxon>Bacteria</taxon>
        <taxon>Pseudomonadati</taxon>
        <taxon>Bacteroidota</taxon>
        <taxon>Cytophagia</taxon>
        <taxon>Cytophagales</taxon>
        <taxon>Hymenobacteraceae</taxon>
        <taxon>Adhaeribacter</taxon>
    </lineage>
</organism>
<keyword evidence="2" id="KW-0812">Transmembrane</keyword>
<accession>A0A7G7GA21</accession>
<dbReference type="KEGG" id="aswu:HUW51_15220"/>
<dbReference type="InterPro" id="IPR011008">
    <property type="entry name" value="Dimeric_a/b-barrel"/>
</dbReference>
<protein>
    <submittedName>
        <fullName evidence="4">Dabb family protein</fullName>
    </submittedName>
</protein>
<keyword evidence="2" id="KW-0472">Membrane</keyword>
<comment type="subunit">
    <text evidence="1">Homodimer.</text>
</comment>
<feature type="domain" description="Stress-response A/B barrel" evidence="3">
    <location>
        <begin position="34"/>
        <end position="128"/>
    </location>
</feature>
<dbReference type="PANTHER" id="PTHR33178:SF10">
    <property type="entry name" value="STRESS-RESPONSE A_B BARREL DOMAIN-CONTAINING PROTEIN"/>
    <property type="match status" value="1"/>
</dbReference>
<evidence type="ECO:0000256" key="2">
    <source>
        <dbReference type="SAM" id="Phobius"/>
    </source>
</evidence>
<keyword evidence="5" id="KW-1185">Reference proteome</keyword>
<evidence type="ECO:0000313" key="5">
    <source>
        <dbReference type="Proteomes" id="UP000515237"/>
    </source>
</evidence>
<dbReference type="PROSITE" id="PS51502">
    <property type="entry name" value="S_R_A_B_BARREL"/>
    <property type="match status" value="1"/>
</dbReference>
<evidence type="ECO:0000256" key="1">
    <source>
        <dbReference type="ARBA" id="ARBA00011738"/>
    </source>
</evidence>
<sequence>MIRTNLKIIITSILLFIIGSSFYLKTATPPEKKLRHVVAFKFKPGTTSEQMQKATSDFLNLKSQVPQILEIEGGPDVALAQKQGKYTHCFVVTVKNQPDLDAYGSHPKHKAFSQSVDPLLAEVMVVDYWAE</sequence>
<proteinExistence type="predicted"/>
<dbReference type="RefSeq" id="WP_185270488.1">
    <property type="nucleotide sequence ID" value="NZ_CP055156.1"/>
</dbReference>
<gene>
    <name evidence="4" type="ORF">HUW51_15220</name>
</gene>
<dbReference type="SUPFAM" id="SSF54909">
    <property type="entry name" value="Dimeric alpha+beta barrel"/>
    <property type="match status" value="1"/>
</dbReference>
<evidence type="ECO:0000313" key="4">
    <source>
        <dbReference type="EMBL" id="QNF34005.1"/>
    </source>
</evidence>
<dbReference type="Gene3D" id="3.30.70.100">
    <property type="match status" value="1"/>
</dbReference>
<dbReference type="SMART" id="SM00886">
    <property type="entry name" value="Dabb"/>
    <property type="match status" value="1"/>
</dbReference>
<dbReference type="InterPro" id="IPR044662">
    <property type="entry name" value="HS1/DABB1-like"/>
</dbReference>
<dbReference type="Proteomes" id="UP000515237">
    <property type="component" value="Chromosome"/>
</dbReference>
<dbReference type="AlphaFoldDB" id="A0A7G7GA21"/>
<reference evidence="4 5" key="1">
    <citation type="journal article" date="2018" name="Int. J. Syst. Evol. Microbiol.">
        <title>Adhaeribacter swui sp. nov., isolated from wet mud.</title>
        <authorList>
            <person name="Kim D.U."/>
            <person name="Kim K.W."/>
            <person name="Kang M.S."/>
            <person name="Kim J.Y."/>
            <person name="Jang J.H."/>
            <person name="Kim M.K."/>
        </authorList>
    </citation>
    <scope>NUCLEOTIDE SEQUENCE [LARGE SCALE GENOMIC DNA]</scope>
    <source>
        <strain evidence="4 5">KCTC 52873</strain>
    </source>
</reference>
<evidence type="ECO:0000259" key="3">
    <source>
        <dbReference type="PROSITE" id="PS51502"/>
    </source>
</evidence>
<name>A0A7G7GA21_9BACT</name>
<feature type="transmembrane region" description="Helical" evidence="2">
    <location>
        <begin position="6"/>
        <end position="24"/>
    </location>
</feature>
<keyword evidence="2" id="KW-1133">Transmembrane helix</keyword>
<dbReference type="EMBL" id="CP055156">
    <property type="protein sequence ID" value="QNF34005.1"/>
    <property type="molecule type" value="Genomic_DNA"/>
</dbReference>
<dbReference type="Pfam" id="PF07876">
    <property type="entry name" value="Dabb"/>
    <property type="match status" value="1"/>
</dbReference>
<dbReference type="PANTHER" id="PTHR33178">
    <property type="match status" value="1"/>
</dbReference>